<sequence>MMHNVKTVFLDIDDTLWWFTENSKEAFAHVYNQHGLDRLCSYERFHKVYIEKNRELWEAYHHGKIDKAYLNSERFRYTLEHCGYQGDALELGNKLNAHYLNYLVTLPRVLPGAKELLEYLKAKGYDVNTLSNGFAHFQPRKLVSGGLDGYIHRNILSDDCGITKPLPGIFDYALATCGASRETTVMIGDDPDADIAGAHNAGWRTIYFNWKQQPVAPGAADATVTHLLEVERLL</sequence>
<dbReference type="NCBIfam" id="TIGR02254">
    <property type="entry name" value="YjjG_YfnB"/>
    <property type="match status" value="1"/>
</dbReference>
<evidence type="ECO:0000313" key="1">
    <source>
        <dbReference type="EMBL" id="MSS18153.1"/>
    </source>
</evidence>
<dbReference type="InterPro" id="IPR036412">
    <property type="entry name" value="HAD-like_sf"/>
</dbReference>
<dbReference type="InterPro" id="IPR052550">
    <property type="entry name" value="Pyrimidine_5'-ntase_YjjG"/>
</dbReference>
<name>A0A6L5XEY5_9BACT</name>
<reference evidence="1 2" key="1">
    <citation type="submission" date="2019-08" db="EMBL/GenBank/DDBJ databases">
        <title>In-depth cultivation of the pig gut microbiome towards novel bacterial diversity and tailored functional studies.</title>
        <authorList>
            <person name="Wylensek D."/>
            <person name="Hitch T.C.A."/>
            <person name="Clavel T."/>
        </authorList>
    </citation>
    <scope>NUCLEOTIDE SEQUENCE [LARGE SCALE GENOMIC DNA]</scope>
    <source>
        <strain evidence="1 2">Oil-RF-744-WCA-WT-10</strain>
    </source>
</reference>
<protein>
    <submittedName>
        <fullName evidence="1">Noncanonical pyrimidine nucleotidase, YjjG family</fullName>
    </submittedName>
</protein>
<dbReference type="SFLD" id="SFLDG01129">
    <property type="entry name" value="C1.5:_HAD__Beta-PGM__Phosphata"/>
    <property type="match status" value="1"/>
</dbReference>
<gene>
    <name evidence="1" type="ORF">FYJ29_10345</name>
</gene>
<accession>A0A6L5XEY5</accession>
<dbReference type="SFLD" id="SFLDS00003">
    <property type="entry name" value="Haloacid_Dehalogenase"/>
    <property type="match status" value="1"/>
</dbReference>
<comment type="caution">
    <text evidence="1">The sequence shown here is derived from an EMBL/GenBank/DDBJ whole genome shotgun (WGS) entry which is preliminary data.</text>
</comment>
<dbReference type="PRINTS" id="PR00413">
    <property type="entry name" value="HADHALOGNASE"/>
</dbReference>
<dbReference type="InterPro" id="IPR023214">
    <property type="entry name" value="HAD_sf"/>
</dbReference>
<dbReference type="PANTHER" id="PTHR47478">
    <property type="match status" value="1"/>
</dbReference>
<dbReference type="InterPro" id="IPR006439">
    <property type="entry name" value="HAD-SF_hydro_IA"/>
</dbReference>
<dbReference type="InterPro" id="IPR011951">
    <property type="entry name" value="HAD-SF_hydro_IA_YjjG/PynA"/>
</dbReference>
<dbReference type="AlphaFoldDB" id="A0A6L5XEY5"/>
<dbReference type="Proteomes" id="UP000483362">
    <property type="component" value="Unassembled WGS sequence"/>
</dbReference>
<dbReference type="Gene3D" id="3.40.50.1000">
    <property type="entry name" value="HAD superfamily/HAD-like"/>
    <property type="match status" value="1"/>
</dbReference>
<dbReference type="NCBIfam" id="TIGR01549">
    <property type="entry name" value="HAD-SF-IA-v1"/>
    <property type="match status" value="1"/>
</dbReference>
<dbReference type="EMBL" id="VULT01000016">
    <property type="protein sequence ID" value="MSS18153.1"/>
    <property type="molecule type" value="Genomic_DNA"/>
</dbReference>
<dbReference type="Pfam" id="PF00702">
    <property type="entry name" value="Hydrolase"/>
    <property type="match status" value="1"/>
</dbReference>
<proteinExistence type="predicted"/>
<dbReference type="GO" id="GO:0008253">
    <property type="term" value="F:5'-nucleotidase activity"/>
    <property type="evidence" value="ECO:0007669"/>
    <property type="project" value="InterPro"/>
</dbReference>
<dbReference type="Gene3D" id="1.10.150.240">
    <property type="entry name" value="Putative phosphatase, domain 2"/>
    <property type="match status" value="1"/>
</dbReference>
<organism evidence="1 2">
    <name type="scientific">Sodaliphilus pleomorphus</name>
    <dbReference type="NCBI Taxonomy" id="2606626"/>
    <lineage>
        <taxon>Bacteria</taxon>
        <taxon>Pseudomonadati</taxon>
        <taxon>Bacteroidota</taxon>
        <taxon>Bacteroidia</taxon>
        <taxon>Bacteroidales</taxon>
        <taxon>Muribaculaceae</taxon>
        <taxon>Sodaliphilus</taxon>
    </lineage>
</organism>
<dbReference type="PANTHER" id="PTHR47478:SF1">
    <property type="entry name" value="PYRIMIDINE 5'-NUCLEOTIDASE YJJG"/>
    <property type="match status" value="1"/>
</dbReference>
<dbReference type="SUPFAM" id="SSF56784">
    <property type="entry name" value="HAD-like"/>
    <property type="match status" value="1"/>
</dbReference>
<keyword evidence="2" id="KW-1185">Reference proteome</keyword>
<dbReference type="InterPro" id="IPR023198">
    <property type="entry name" value="PGP-like_dom2"/>
</dbReference>
<evidence type="ECO:0000313" key="2">
    <source>
        <dbReference type="Proteomes" id="UP000483362"/>
    </source>
</evidence>